<organism evidence="2 3">
    <name type="scientific">Candidatus Uhrbacteria bacterium CG_4_9_14_3_um_filter_41_35</name>
    <dbReference type="NCBI Taxonomy" id="1975034"/>
    <lineage>
        <taxon>Bacteria</taxon>
        <taxon>Candidatus Uhriibacteriota</taxon>
    </lineage>
</organism>
<proteinExistence type="predicted"/>
<dbReference type="AlphaFoldDB" id="A0A2M7XHC6"/>
<comment type="caution">
    <text evidence="2">The sequence shown here is derived from an EMBL/GenBank/DDBJ whole genome shotgun (WGS) entry which is preliminary data.</text>
</comment>
<dbReference type="Proteomes" id="UP000231263">
    <property type="component" value="Unassembled WGS sequence"/>
</dbReference>
<dbReference type="EMBL" id="PFWT01000001">
    <property type="protein sequence ID" value="PJA47116.1"/>
    <property type="molecule type" value="Genomic_DNA"/>
</dbReference>
<evidence type="ECO:0000256" key="1">
    <source>
        <dbReference type="SAM" id="Phobius"/>
    </source>
</evidence>
<protein>
    <submittedName>
        <fullName evidence="2">Uncharacterized protein</fullName>
    </submittedName>
</protein>
<name>A0A2M7XHC6_9BACT</name>
<keyword evidence="1" id="KW-1133">Transmembrane helix</keyword>
<evidence type="ECO:0000313" key="3">
    <source>
        <dbReference type="Proteomes" id="UP000231263"/>
    </source>
</evidence>
<gene>
    <name evidence="2" type="ORF">CO173_00020</name>
</gene>
<feature type="transmembrane region" description="Helical" evidence="1">
    <location>
        <begin position="45"/>
        <end position="66"/>
    </location>
</feature>
<evidence type="ECO:0000313" key="2">
    <source>
        <dbReference type="EMBL" id="PJA47116.1"/>
    </source>
</evidence>
<reference evidence="3" key="1">
    <citation type="submission" date="2017-09" db="EMBL/GenBank/DDBJ databases">
        <title>Depth-based differentiation of microbial function through sediment-hosted aquifers and enrichment of novel symbionts in the deep terrestrial subsurface.</title>
        <authorList>
            <person name="Probst A.J."/>
            <person name="Ladd B."/>
            <person name="Jarett J.K."/>
            <person name="Geller-Mcgrath D.E."/>
            <person name="Sieber C.M.K."/>
            <person name="Emerson J.B."/>
            <person name="Anantharaman K."/>
            <person name="Thomas B.C."/>
            <person name="Malmstrom R."/>
            <person name="Stieglmeier M."/>
            <person name="Klingl A."/>
            <person name="Woyke T."/>
            <person name="Ryan C.M."/>
            <person name="Banfield J.F."/>
        </authorList>
    </citation>
    <scope>NUCLEOTIDE SEQUENCE [LARGE SCALE GENOMIC DNA]</scope>
</reference>
<feature type="transmembrane region" description="Helical" evidence="1">
    <location>
        <begin position="16"/>
        <end position="39"/>
    </location>
</feature>
<keyword evidence="1" id="KW-0812">Transmembrane</keyword>
<keyword evidence="1" id="KW-0472">Membrane</keyword>
<sequence>MLSFIRQLRASFGDNITTYTVATVSIPIDMFAAVLYHHISFKYNLQAILTIFSSSFEAGLFVGTLLDKIVIIKYISTPGWIFT</sequence>
<accession>A0A2M7XHC6</accession>